<sequence length="414" mass="46121">MATATYGDGADIPIDASNLEFQVGARRLPEPELKIIRSTDRQELDSSKEDYWLFDIHAHDATLEFAISESPVVGGRKQPPPVLENSSFNWKNLSDSESYKFERTKKVGNRTLASHEMWADLAWNRYVAIRCPKMVNPMISVRGEGNFAALKAVGLHLHFGVDNQHEFVAVKTTNRLLPDYAKSIEGCEWFDRDGGVDVTNRTLTIYPKQLYGTSGKDSKLYTKFVTCDPKNDKGRNHFRLVRERIGAGERATALKFTWNSQRKTTIHLREPESKPVAPFVLQNRWWFDFDYASGLSRGASDTNGLKLMLTFYTSIARALAKVISGNIADAIIGLTEVPGDLQKVQDDIASRANAVGFVTAVVDAGRTVYRTHKSESMQAGGKEDTKKASERERAGDVLSAVVTTETVHDEVTAV</sequence>
<dbReference type="AlphaFoldDB" id="A0AAV9GN23"/>
<evidence type="ECO:0000313" key="2">
    <source>
        <dbReference type="EMBL" id="KAK4449146.1"/>
    </source>
</evidence>
<keyword evidence="3" id="KW-1185">Reference proteome</keyword>
<name>A0AAV9GN23_9PEZI</name>
<reference evidence="2" key="1">
    <citation type="journal article" date="2023" name="Mol. Phylogenet. Evol.">
        <title>Genome-scale phylogeny and comparative genomics of the fungal order Sordariales.</title>
        <authorList>
            <person name="Hensen N."/>
            <person name="Bonometti L."/>
            <person name="Westerberg I."/>
            <person name="Brannstrom I.O."/>
            <person name="Guillou S."/>
            <person name="Cros-Aarteil S."/>
            <person name="Calhoun S."/>
            <person name="Haridas S."/>
            <person name="Kuo A."/>
            <person name="Mondo S."/>
            <person name="Pangilinan J."/>
            <person name="Riley R."/>
            <person name="LaButti K."/>
            <person name="Andreopoulos B."/>
            <person name="Lipzen A."/>
            <person name="Chen C."/>
            <person name="Yan M."/>
            <person name="Daum C."/>
            <person name="Ng V."/>
            <person name="Clum A."/>
            <person name="Steindorff A."/>
            <person name="Ohm R.A."/>
            <person name="Martin F."/>
            <person name="Silar P."/>
            <person name="Natvig D.O."/>
            <person name="Lalanne C."/>
            <person name="Gautier V."/>
            <person name="Ament-Velasquez S.L."/>
            <person name="Kruys A."/>
            <person name="Hutchinson M.I."/>
            <person name="Powell A.J."/>
            <person name="Barry K."/>
            <person name="Miller A.N."/>
            <person name="Grigoriev I.V."/>
            <person name="Debuchy R."/>
            <person name="Gladieux P."/>
            <person name="Hiltunen Thoren M."/>
            <person name="Johannesson H."/>
        </authorList>
    </citation>
    <scope>NUCLEOTIDE SEQUENCE</scope>
    <source>
        <strain evidence="2">PSN243</strain>
    </source>
</reference>
<evidence type="ECO:0000313" key="3">
    <source>
        <dbReference type="Proteomes" id="UP001321760"/>
    </source>
</evidence>
<dbReference type="EMBL" id="MU865939">
    <property type="protein sequence ID" value="KAK4449146.1"/>
    <property type="molecule type" value="Genomic_DNA"/>
</dbReference>
<gene>
    <name evidence="2" type="ORF">QBC34DRAFT_463786</name>
</gene>
<evidence type="ECO:0000256" key="1">
    <source>
        <dbReference type="SAM" id="MobiDB-lite"/>
    </source>
</evidence>
<proteinExistence type="predicted"/>
<dbReference type="Proteomes" id="UP001321760">
    <property type="component" value="Unassembled WGS sequence"/>
</dbReference>
<accession>A0AAV9GN23</accession>
<protein>
    <submittedName>
        <fullName evidence="2">Uncharacterized protein</fullName>
    </submittedName>
</protein>
<organism evidence="2 3">
    <name type="scientific">Podospora aff. communis PSN243</name>
    <dbReference type="NCBI Taxonomy" id="3040156"/>
    <lineage>
        <taxon>Eukaryota</taxon>
        <taxon>Fungi</taxon>
        <taxon>Dikarya</taxon>
        <taxon>Ascomycota</taxon>
        <taxon>Pezizomycotina</taxon>
        <taxon>Sordariomycetes</taxon>
        <taxon>Sordariomycetidae</taxon>
        <taxon>Sordariales</taxon>
        <taxon>Podosporaceae</taxon>
        <taxon>Podospora</taxon>
    </lineage>
</organism>
<feature type="compositionally biased region" description="Basic and acidic residues" evidence="1">
    <location>
        <begin position="381"/>
        <end position="395"/>
    </location>
</feature>
<comment type="caution">
    <text evidence="2">The sequence shown here is derived from an EMBL/GenBank/DDBJ whole genome shotgun (WGS) entry which is preliminary data.</text>
</comment>
<reference evidence="2" key="2">
    <citation type="submission" date="2023-05" db="EMBL/GenBank/DDBJ databases">
        <authorList>
            <consortium name="Lawrence Berkeley National Laboratory"/>
            <person name="Steindorff A."/>
            <person name="Hensen N."/>
            <person name="Bonometti L."/>
            <person name="Westerberg I."/>
            <person name="Brannstrom I.O."/>
            <person name="Guillou S."/>
            <person name="Cros-Aarteil S."/>
            <person name="Calhoun S."/>
            <person name="Haridas S."/>
            <person name="Kuo A."/>
            <person name="Mondo S."/>
            <person name="Pangilinan J."/>
            <person name="Riley R."/>
            <person name="Labutti K."/>
            <person name="Andreopoulos B."/>
            <person name="Lipzen A."/>
            <person name="Chen C."/>
            <person name="Yanf M."/>
            <person name="Daum C."/>
            <person name="Ng V."/>
            <person name="Clum A."/>
            <person name="Ohm R."/>
            <person name="Martin F."/>
            <person name="Silar P."/>
            <person name="Natvig D."/>
            <person name="Lalanne C."/>
            <person name="Gautier V."/>
            <person name="Ament-Velasquez S.L."/>
            <person name="Kruys A."/>
            <person name="Hutchinson M.I."/>
            <person name="Powell A.J."/>
            <person name="Barry K."/>
            <person name="Miller A.N."/>
            <person name="Grigoriev I.V."/>
            <person name="Debuchy R."/>
            <person name="Gladieux P."/>
            <person name="Thoren M.H."/>
            <person name="Johannesson H."/>
        </authorList>
    </citation>
    <scope>NUCLEOTIDE SEQUENCE</scope>
    <source>
        <strain evidence="2">PSN243</strain>
    </source>
</reference>
<feature type="region of interest" description="Disordered" evidence="1">
    <location>
        <begin position="372"/>
        <end position="395"/>
    </location>
</feature>